<sequence>MSESWRNGLFSGVCGGSCGVCMAAWCCSPCLYGRTTQRLKRFPDDNTEEFSNCTGDCWLFCCIGQVGFAWILAMMRRGEIRNRFNIEGGSFEDCLLACCCTPCEMSQAETELKDRAITAKAAGPGKASGYESVPQDQKMLYQTEAPPSQAYPTHSQV</sequence>
<dbReference type="NCBIfam" id="TIGR01571">
    <property type="entry name" value="A_thal_Cys_rich"/>
    <property type="match status" value="1"/>
</dbReference>
<reference evidence="3" key="1">
    <citation type="journal article" date="2012" name="PLoS Genet.">
        <title>The genomes of the fungal plant pathogens Cladosporium fulvum and Dothistroma septosporum reveal adaptation to different hosts and lifestyles but also signatures of common ancestry.</title>
        <authorList>
            <person name="de Wit P.J.G.M."/>
            <person name="van der Burgt A."/>
            <person name="Oekmen B."/>
            <person name="Stergiopoulos I."/>
            <person name="Abd-Elsalam K.A."/>
            <person name="Aerts A.L."/>
            <person name="Bahkali A.H."/>
            <person name="Beenen H.G."/>
            <person name="Chettri P."/>
            <person name="Cox M.P."/>
            <person name="Datema E."/>
            <person name="de Vries R.P."/>
            <person name="Dhillon B."/>
            <person name="Ganley A.R."/>
            <person name="Griffiths S.A."/>
            <person name="Guo Y."/>
            <person name="Hamelin R.C."/>
            <person name="Henrissat B."/>
            <person name="Kabir M.S."/>
            <person name="Jashni M.K."/>
            <person name="Kema G."/>
            <person name="Klaubauf S."/>
            <person name="Lapidus A."/>
            <person name="Levasseur A."/>
            <person name="Lindquist E."/>
            <person name="Mehrabi R."/>
            <person name="Ohm R.A."/>
            <person name="Owen T.J."/>
            <person name="Salamov A."/>
            <person name="Schwelm A."/>
            <person name="Schijlen E."/>
            <person name="Sun H."/>
            <person name="van den Burg H.A."/>
            <person name="van Ham R.C.H.J."/>
            <person name="Zhang S."/>
            <person name="Goodwin S.B."/>
            <person name="Grigoriev I.V."/>
            <person name="Collemare J."/>
            <person name="Bradshaw R.E."/>
        </authorList>
    </citation>
    <scope>NUCLEOTIDE SEQUENCE [LARGE SCALE GENOMIC DNA]</scope>
    <source>
        <strain evidence="3">NZE10 / CBS 128990</strain>
    </source>
</reference>
<organism evidence="2 3">
    <name type="scientific">Dothistroma septosporum (strain NZE10 / CBS 128990)</name>
    <name type="common">Red band needle blight fungus</name>
    <name type="synonym">Mycosphaerella pini</name>
    <dbReference type="NCBI Taxonomy" id="675120"/>
    <lineage>
        <taxon>Eukaryota</taxon>
        <taxon>Fungi</taxon>
        <taxon>Dikarya</taxon>
        <taxon>Ascomycota</taxon>
        <taxon>Pezizomycotina</taxon>
        <taxon>Dothideomycetes</taxon>
        <taxon>Dothideomycetidae</taxon>
        <taxon>Mycosphaerellales</taxon>
        <taxon>Mycosphaerellaceae</taxon>
        <taxon>Dothistroma</taxon>
    </lineage>
</organism>
<feature type="region of interest" description="Disordered" evidence="1">
    <location>
        <begin position="122"/>
        <end position="157"/>
    </location>
</feature>
<evidence type="ECO:0000313" key="2">
    <source>
        <dbReference type="EMBL" id="EME50183.1"/>
    </source>
</evidence>
<dbReference type="InterPro" id="IPR006461">
    <property type="entry name" value="PLAC_motif_containing"/>
</dbReference>
<evidence type="ECO:0000256" key="1">
    <source>
        <dbReference type="SAM" id="MobiDB-lite"/>
    </source>
</evidence>
<name>N1Q4E7_DOTSN</name>
<keyword evidence="3" id="KW-1185">Reference proteome</keyword>
<dbReference type="HOGENOM" id="CLU_083147_2_1_1"/>
<dbReference type="STRING" id="675120.N1Q4E7"/>
<dbReference type="AlphaFoldDB" id="N1Q4E7"/>
<gene>
    <name evidence="2" type="ORF">DOTSEDRAFT_165215</name>
</gene>
<dbReference type="Pfam" id="PF04749">
    <property type="entry name" value="PLAC8"/>
    <property type="match status" value="1"/>
</dbReference>
<evidence type="ECO:0000313" key="3">
    <source>
        <dbReference type="Proteomes" id="UP000016933"/>
    </source>
</evidence>
<dbReference type="OrthoDB" id="5319458at2759"/>
<dbReference type="OMA" id="DCFNPID"/>
<protein>
    <submittedName>
        <fullName evidence="2">Uncharacterized protein</fullName>
    </submittedName>
</protein>
<reference evidence="2 3" key="2">
    <citation type="journal article" date="2012" name="PLoS Pathog.">
        <title>Diverse lifestyles and strategies of plant pathogenesis encoded in the genomes of eighteen Dothideomycetes fungi.</title>
        <authorList>
            <person name="Ohm R.A."/>
            <person name="Feau N."/>
            <person name="Henrissat B."/>
            <person name="Schoch C.L."/>
            <person name="Horwitz B.A."/>
            <person name="Barry K.W."/>
            <person name="Condon B.J."/>
            <person name="Copeland A.C."/>
            <person name="Dhillon B."/>
            <person name="Glaser F."/>
            <person name="Hesse C.N."/>
            <person name="Kosti I."/>
            <person name="LaButti K."/>
            <person name="Lindquist E.A."/>
            <person name="Lucas S."/>
            <person name="Salamov A.A."/>
            <person name="Bradshaw R.E."/>
            <person name="Ciuffetti L."/>
            <person name="Hamelin R.C."/>
            <person name="Kema G.H.J."/>
            <person name="Lawrence C."/>
            <person name="Scott J.A."/>
            <person name="Spatafora J.W."/>
            <person name="Turgeon B.G."/>
            <person name="de Wit P.J.G.M."/>
            <person name="Zhong S."/>
            <person name="Goodwin S.B."/>
            <person name="Grigoriev I.V."/>
        </authorList>
    </citation>
    <scope>NUCLEOTIDE SEQUENCE [LARGE SCALE GENOMIC DNA]</scope>
    <source>
        <strain evidence="3">NZE10 / CBS 128990</strain>
    </source>
</reference>
<accession>N1Q4E7</accession>
<proteinExistence type="predicted"/>
<dbReference type="Proteomes" id="UP000016933">
    <property type="component" value="Unassembled WGS sequence"/>
</dbReference>
<dbReference type="PANTHER" id="PTHR15907">
    <property type="entry name" value="DUF614 FAMILY PROTEIN-RELATED"/>
    <property type="match status" value="1"/>
</dbReference>
<dbReference type="EMBL" id="KB446535">
    <property type="protein sequence ID" value="EME50183.1"/>
    <property type="molecule type" value="Genomic_DNA"/>
</dbReference>
<dbReference type="eggNOG" id="ENOG502S7UD">
    <property type="taxonomic scope" value="Eukaryota"/>
</dbReference>